<feature type="domain" description="Peptidase M15C" evidence="3">
    <location>
        <begin position="72"/>
        <end position="134"/>
    </location>
</feature>
<gene>
    <name evidence="4" type="ORF">PJ311_08510</name>
</gene>
<name>A0ABT4X386_9BACI</name>
<dbReference type="RefSeq" id="WP_271340501.1">
    <property type="nucleotide sequence ID" value="NZ_JAQKAB010000005.1"/>
</dbReference>
<comment type="caution">
    <text evidence="4">The sequence shown here is derived from an EMBL/GenBank/DDBJ whole genome shotgun (WGS) entry which is preliminary data.</text>
</comment>
<dbReference type="InterPro" id="IPR036365">
    <property type="entry name" value="PGBD-like_sf"/>
</dbReference>
<dbReference type="InterPro" id="IPR002477">
    <property type="entry name" value="Peptidoglycan-bd-like"/>
</dbReference>
<sequence length="308" mass="33649">MAVSLQTLIDRSIRNMGSGIHPVVKETAIEVIKRSYKEGIYVQMTSGYRSFAEQNKLYAKGRTAPGEIVTNARAGQSNHNYGLAVDYVLLSSDGKTTIWTVNTNWKRVAQIAKALGFAWGGDWNSFKDYPHLEMTGGLSLSQLQAGKRPVLVSKVNNKTPAVPKSTKKQSSKKSSSSGGRAIVRTIQSTLNKRYKLNIKVDGYQGPETYKALLKGFQTELNKQFHAGLVVDGEWGPKTRAAVVNVRKGAKGSITWILQALLICKGYDVNGLDSIFGHGLEKAVRAFQKANGLAVDGVAGRVTWTRLFA</sequence>
<feature type="region of interest" description="Disordered" evidence="1">
    <location>
        <begin position="155"/>
        <end position="179"/>
    </location>
</feature>
<evidence type="ECO:0000256" key="1">
    <source>
        <dbReference type="SAM" id="MobiDB-lite"/>
    </source>
</evidence>
<accession>A0ABT4X386</accession>
<organism evidence="4 5">
    <name type="scientific">Bacillus changyiensis</name>
    <dbReference type="NCBI Taxonomy" id="3004103"/>
    <lineage>
        <taxon>Bacteria</taxon>
        <taxon>Bacillati</taxon>
        <taxon>Bacillota</taxon>
        <taxon>Bacilli</taxon>
        <taxon>Bacillales</taxon>
        <taxon>Bacillaceae</taxon>
        <taxon>Bacillus</taxon>
    </lineage>
</organism>
<dbReference type="InterPro" id="IPR036366">
    <property type="entry name" value="PGBDSf"/>
</dbReference>
<dbReference type="SUPFAM" id="SSF47090">
    <property type="entry name" value="PGBD-like"/>
    <property type="match status" value="2"/>
</dbReference>
<dbReference type="EMBL" id="JAQKAB010000005">
    <property type="protein sequence ID" value="MDA7026648.1"/>
    <property type="molecule type" value="Genomic_DNA"/>
</dbReference>
<evidence type="ECO:0000313" key="5">
    <source>
        <dbReference type="Proteomes" id="UP001211894"/>
    </source>
</evidence>
<dbReference type="InterPro" id="IPR039561">
    <property type="entry name" value="Peptidase_M15C"/>
</dbReference>
<evidence type="ECO:0000313" key="4">
    <source>
        <dbReference type="EMBL" id="MDA7026648.1"/>
    </source>
</evidence>
<feature type="domain" description="Peptidoglycan binding-like" evidence="2">
    <location>
        <begin position="182"/>
        <end position="241"/>
    </location>
</feature>
<dbReference type="Gene3D" id="1.10.101.10">
    <property type="entry name" value="PGBD-like superfamily/PGBD"/>
    <property type="match status" value="2"/>
</dbReference>
<dbReference type="Proteomes" id="UP001211894">
    <property type="component" value="Unassembled WGS sequence"/>
</dbReference>
<dbReference type="Pfam" id="PF01471">
    <property type="entry name" value="PG_binding_1"/>
    <property type="match status" value="2"/>
</dbReference>
<reference evidence="4 5" key="1">
    <citation type="submission" date="2023-01" db="EMBL/GenBank/DDBJ databases">
        <title>Bacillus changyiensis sp. nov., isolated from a coastal deposit.</title>
        <authorList>
            <person name="Xiao G."/>
            <person name="Lai Q."/>
            <person name="Hu Z."/>
            <person name="Shao Z."/>
        </authorList>
    </citation>
    <scope>NUCLEOTIDE SEQUENCE [LARGE SCALE GENOMIC DNA]</scope>
    <source>
        <strain evidence="4 5">CLL-7-23</strain>
    </source>
</reference>
<evidence type="ECO:0000259" key="2">
    <source>
        <dbReference type="Pfam" id="PF01471"/>
    </source>
</evidence>
<dbReference type="InterPro" id="IPR009045">
    <property type="entry name" value="Zn_M74/Hedgehog-like"/>
</dbReference>
<dbReference type="SUPFAM" id="SSF55166">
    <property type="entry name" value="Hedgehog/DD-peptidase"/>
    <property type="match status" value="1"/>
</dbReference>
<dbReference type="Gene3D" id="3.30.1380.10">
    <property type="match status" value="1"/>
</dbReference>
<evidence type="ECO:0000259" key="3">
    <source>
        <dbReference type="Pfam" id="PF13539"/>
    </source>
</evidence>
<dbReference type="CDD" id="cd14845">
    <property type="entry name" value="L-Ala-D-Glu_peptidase_like"/>
    <property type="match status" value="1"/>
</dbReference>
<feature type="domain" description="Peptidoglycan binding-like" evidence="2">
    <location>
        <begin position="257"/>
        <end position="306"/>
    </location>
</feature>
<dbReference type="Pfam" id="PF13539">
    <property type="entry name" value="Peptidase_M15_4"/>
    <property type="match status" value="1"/>
</dbReference>
<proteinExistence type="predicted"/>
<protein>
    <submittedName>
        <fullName evidence="4">Peptidoglycan-binding protein</fullName>
    </submittedName>
</protein>
<keyword evidence="5" id="KW-1185">Reference proteome</keyword>